<dbReference type="PROSITE" id="PS51375">
    <property type="entry name" value="PPR"/>
    <property type="match status" value="2"/>
</dbReference>
<dbReference type="InterPro" id="IPR002885">
    <property type="entry name" value="PPR_rpt"/>
</dbReference>
<evidence type="ECO:0000256" key="1">
    <source>
        <dbReference type="ARBA" id="ARBA00007626"/>
    </source>
</evidence>
<comment type="similarity">
    <text evidence="1">Belongs to the PPR family. P subfamily.</text>
</comment>
<proteinExistence type="inferred from homology"/>
<dbReference type="NCBIfam" id="TIGR00756">
    <property type="entry name" value="PPR"/>
    <property type="match status" value="2"/>
</dbReference>
<dbReference type="Gene3D" id="1.25.40.10">
    <property type="entry name" value="Tetratricopeptide repeat domain"/>
    <property type="match status" value="3"/>
</dbReference>
<comment type="caution">
    <text evidence="4">The sequence shown here is derived from an EMBL/GenBank/DDBJ whole genome shotgun (WGS) entry which is preliminary data.</text>
</comment>
<reference evidence="4 5" key="1">
    <citation type="journal article" date="2015" name="Genome Biol. Evol.">
        <title>Comparative Genomics of a Bacterivorous Green Alga Reveals Evolutionary Causalities and Consequences of Phago-Mixotrophic Mode of Nutrition.</title>
        <authorList>
            <person name="Burns J.A."/>
            <person name="Paasch A."/>
            <person name="Narechania A."/>
            <person name="Kim E."/>
        </authorList>
    </citation>
    <scope>NUCLEOTIDE SEQUENCE [LARGE SCALE GENOMIC DNA]</scope>
    <source>
        <strain evidence="4 5">PLY_AMNH</strain>
    </source>
</reference>
<dbReference type="EMBL" id="LGRX02022789">
    <property type="protein sequence ID" value="KAK3255270.1"/>
    <property type="molecule type" value="Genomic_DNA"/>
</dbReference>
<dbReference type="AlphaFoldDB" id="A0AAE0F932"/>
<name>A0AAE0F932_9CHLO</name>
<organism evidence="4 5">
    <name type="scientific">Cymbomonas tetramitiformis</name>
    <dbReference type="NCBI Taxonomy" id="36881"/>
    <lineage>
        <taxon>Eukaryota</taxon>
        <taxon>Viridiplantae</taxon>
        <taxon>Chlorophyta</taxon>
        <taxon>Pyramimonadophyceae</taxon>
        <taxon>Pyramimonadales</taxon>
        <taxon>Pyramimonadaceae</taxon>
        <taxon>Cymbomonas</taxon>
    </lineage>
</organism>
<evidence type="ECO:0008006" key="6">
    <source>
        <dbReference type="Google" id="ProtNLM"/>
    </source>
</evidence>
<dbReference type="PANTHER" id="PTHR47447">
    <property type="entry name" value="OS03G0856100 PROTEIN"/>
    <property type="match status" value="1"/>
</dbReference>
<feature type="repeat" description="PPR" evidence="3">
    <location>
        <begin position="140"/>
        <end position="174"/>
    </location>
</feature>
<keyword evidence="2" id="KW-0677">Repeat</keyword>
<evidence type="ECO:0000313" key="4">
    <source>
        <dbReference type="EMBL" id="KAK3255270.1"/>
    </source>
</evidence>
<keyword evidence="5" id="KW-1185">Reference proteome</keyword>
<dbReference type="Pfam" id="PF13812">
    <property type="entry name" value="PPR_3"/>
    <property type="match status" value="3"/>
</dbReference>
<sequence>MGSGAAAGSAVMTSRAGGLMTWRQVADAMRSATPPVQPNLLTFNKLIDCCAKLSLPHDAEAFYLALKKQRLKPDYYTFSALIMAVADTSPETAIDAYNLMLEEGIAPTAPHYSALLLGQDSLDSCLEVFEEMRLQGVRPNRYVYSILIHRFALEREWLDVERLYDEAMERGIETDVVFFGSALNAFSKAGHWHAFLGVLRDMKASGEQGSTIFYNIAMQGLEHGEQERLMLDMYEEMRWHRVPAENSNTQDKGQFFRTVLRACAKLEMPLDSLLSILEDAMAHDFKPDTSTYNTILASCARLPAPDCHLRASSFYRVATAAHRPLPPPLCPRCLCKPCRHIYHPRLLASG</sequence>
<dbReference type="Proteomes" id="UP001190700">
    <property type="component" value="Unassembled WGS sequence"/>
</dbReference>
<protein>
    <recommendedName>
        <fullName evidence="6">Pentacotripeptide-repeat region of PRORP domain-containing protein</fullName>
    </recommendedName>
</protein>
<dbReference type="InterPro" id="IPR011990">
    <property type="entry name" value="TPR-like_helical_dom_sf"/>
</dbReference>
<gene>
    <name evidence="4" type="ORF">CYMTET_35539</name>
</gene>
<evidence type="ECO:0000313" key="5">
    <source>
        <dbReference type="Proteomes" id="UP001190700"/>
    </source>
</evidence>
<evidence type="ECO:0000256" key="3">
    <source>
        <dbReference type="PROSITE-ProRule" id="PRU00708"/>
    </source>
</evidence>
<dbReference type="PANTHER" id="PTHR47447:SF17">
    <property type="entry name" value="OS12G0638900 PROTEIN"/>
    <property type="match status" value="1"/>
</dbReference>
<evidence type="ECO:0000256" key="2">
    <source>
        <dbReference type="ARBA" id="ARBA00022737"/>
    </source>
</evidence>
<accession>A0AAE0F932</accession>
<feature type="repeat" description="PPR" evidence="3">
    <location>
        <begin position="39"/>
        <end position="73"/>
    </location>
</feature>